<dbReference type="Proteomes" id="UP001157502">
    <property type="component" value="Chromosome 16"/>
</dbReference>
<accession>A0ACC2G6V4</accession>
<organism evidence="1 2">
    <name type="scientific">Dallia pectoralis</name>
    <name type="common">Alaska blackfish</name>
    <dbReference type="NCBI Taxonomy" id="75939"/>
    <lineage>
        <taxon>Eukaryota</taxon>
        <taxon>Metazoa</taxon>
        <taxon>Chordata</taxon>
        <taxon>Craniata</taxon>
        <taxon>Vertebrata</taxon>
        <taxon>Euteleostomi</taxon>
        <taxon>Actinopterygii</taxon>
        <taxon>Neopterygii</taxon>
        <taxon>Teleostei</taxon>
        <taxon>Protacanthopterygii</taxon>
        <taxon>Esociformes</taxon>
        <taxon>Umbridae</taxon>
        <taxon>Dallia</taxon>
    </lineage>
</organism>
<proteinExistence type="predicted"/>
<protein>
    <submittedName>
        <fullName evidence="1">Uncharacterized protein</fullName>
    </submittedName>
</protein>
<dbReference type="EMBL" id="CM055743">
    <property type="protein sequence ID" value="KAJ7999473.1"/>
    <property type="molecule type" value="Genomic_DNA"/>
</dbReference>
<sequence length="413" mass="45933">MNTPILTFSTSHLNTGTMSASPPTTEAPPSEYAGILGDSSDSDREPSPEDQLLVSWENLPVLERLGLTSAAQMTEDEVESVFTQVALAFRCDQYTLAQRRHAEEHDRTVARYNIDLELERSRDMLQSLRGMCAGAEWLSMLSQIECRLDMVLGGVQDIITAAEILGAVHQEARVCHSVEVMELHLVHLKRRHSVDNAELLQTRKMLYSNQGRRHSDSGDGDVSHLLVRRDSQQTLNRRRVSITVIPTAFQLSDLETKFQEGCRSSADTDSQSPEGDSVNQPGRPSETSTVVPRLVRQNSIHGPESLEDQGQVVPHTSSSLTVLHHRRRSLTLERKLSSEDTQTERSTARSLASTSKLRDNMSESIWPSDQPVAQPAKTLSSATRVSYCRRMTVGFLVLALSILLLLFLLHSGI</sequence>
<comment type="caution">
    <text evidence="1">The sequence shown here is derived from an EMBL/GenBank/DDBJ whole genome shotgun (WGS) entry which is preliminary data.</text>
</comment>
<keyword evidence="2" id="KW-1185">Reference proteome</keyword>
<gene>
    <name evidence="1" type="ORF">DPEC_G00194790</name>
</gene>
<name>A0ACC2G6V4_DALPE</name>
<evidence type="ECO:0000313" key="1">
    <source>
        <dbReference type="EMBL" id="KAJ7999473.1"/>
    </source>
</evidence>
<reference evidence="1" key="1">
    <citation type="submission" date="2021-05" db="EMBL/GenBank/DDBJ databases">
        <authorList>
            <person name="Pan Q."/>
            <person name="Jouanno E."/>
            <person name="Zahm M."/>
            <person name="Klopp C."/>
            <person name="Cabau C."/>
            <person name="Louis A."/>
            <person name="Berthelot C."/>
            <person name="Parey E."/>
            <person name="Roest Crollius H."/>
            <person name="Montfort J."/>
            <person name="Robinson-Rechavi M."/>
            <person name="Bouchez O."/>
            <person name="Lampietro C."/>
            <person name="Lopez Roques C."/>
            <person name="Donnadieu C."/>
            <person name="Postlethwait J."/>
            <person name="Bobe J."/>
            <person name="Dillon D."/>
            <person name="Chandos A."/>
            <person name="von Hippel F."/>
            <person name="Guiguen Y."/>
        </authorList>
    </citation>
    <scope>NUCLEOTIDE SEQUENCE</scope>
    <source>
        <strain evidence="1">YG-Jan2019</strain>
    </source>
</reference>
<evidence type="ECO:0000313" key="2">
    <source>
        <dbReference type="Proteomes" id="UP001157502"/>
    </source>
</evidence>